<evidence type="ECO:0000256" key="2">
    <source>
        <dbReference type="ARBA" id="ARBA00005417"/>
    </source>
</evidence>
<dbReference type="PANTHER" id="PTHR43166">
    <property type="entry name" value="AMINO ACID IMPORT ATP-BINDING PROTEIN"/>
    <property type="match status" value="1"/>
</dbReference>
<comment type="similarity">
    <text evidence="2">Belongs to the ABC transporter superfamily.</text>
</comment>
<evidence type="ECO:0000256" key="5">
    <source>
        <dbReference type="ARBA" id="ARBA00022741"/>
    </source>
</evidence>
<comment type="subcellular location">
    <subcellularLocation>
        <location evidence="1">Cell membrane</location>
        <topology evidence="1">Peripheral membrane protein</topology>
    </subcellularLocation>
</comment>
<keyword evidence="11" id="KW-1185">Reference proteome</keyword>
<dbReference type="Gene3D" id="3.40.50.300">
    <property type="entry name" value="P-loop containing nucleotide triphosphate hydrolases"/>
    <property type="match status" value="1"/>
</dbReference>
<dbReference type="Pfam" id="PF00005">
    <property type="entry name" value="ABC_tran"/>
    <property type="match status" value="1"/>
</dbReference>
<evidence type="ECO:0000256" key="8">
    <source>
        <dbReference type="ARBA" id="ARBA00023136"/>
    </source>
</evidence>
<dbReference type="Proteomes" id="UP000664122">
    <property type="component" value="Unassembled WGS sequence"/>
</dbReference>
<comment type="caution">
    <text evidence="10">The sequence shown here is derived from an EMBL/GenBank/DDBJ whole genome shotgun (WGS) entry which is preliminary data.</text>
</comment>
<evidence type="ECO:0000313" key="11">
    <source>
        <dbReference type="Proteomes" id="UP000664122"/>
    </source>
</evidence>
<sequence>MDDQTLPAVSASRICKQFNGIEILRDVSLEVQTSETVCVIGPSGSGKSTFLRCLNWLEVPDSGAVRIGGRPFGVVPLSGGGTRPMSKTELAAARTRISMVFQHFALWPHLTVLGNVVEAPIHVLKRPRAEALEEGRRLLDRVGLGHKADVFPHTLSGGQKQRVAISRALAMRPEVLLFDEPTSALDPEMVGEVLAVIRDLAAEGMTMIVVTHEMGFAREAADRIVFIDGGQIIEVGEPEAFFERPATERARRFIARYMK</sequence>
<keyword evidence="5" id="KW-0547">Nucleotide-binding</keyword>
<gene>
    <name evidence="10" type="ORF">J1C48_08145</name>
</gene>
<organism evidence="10 11">
    <name type="scientific">Jiella flava</name>
    <dbReference type="NCBI Taxonomy" id="2816857"/>
    <lineage>
        <taxon>Bacteria</taxon>
        <taxon>Pseudomonadati</taxon>
        <taxon>Pseudomonadota</taxon>
        <taxon>Alphaproteobacteria</taxon>
        <taxon>Hyphomicrobiales</taxon>
        <taxon>Aurantimonadaceae</taxon>
        <taxon>Jiella</taxon>
    </lineage>
</organism>
<dbReference type="PIRSF" id="PIRSF039085">
    <property type="entry name" value="ABC_ATPase_HisP"/>
    <property type="match status" value="1"/>
</dbReference>
<dbReference type="GO" id="GO:0015424">
    <property type="term" value="F:ABC-type amino acid transporter activity"/>
    <property type="evidence" value="ECO:0007669"/>
    <property type="project" value="InterPro"/>
</dbReference>
<dbReference type="PANTHER" id="PTHR43166:SF9">
    <property type="entry name" value="GLUTAMATE_ASPARTATE IMPORT ATP-BINDING PROTEIN GLTL"/>
    <property type="match status" value="1"/>
</dbReference>
<dbReference type="InterPro" id="IPR050086">
    <property type="entry name" value="MetN_ABC_transporter-like"/>
</dbReference>
<proteinExistence type="inferred from homology"/>
<dbReference type="InterPro" id="IPR003593">
    <property type="entry name" value="AAA+_ATPase"/>
</dbReference>
<reference evidence="10" key="1">
    <citation type="submission" date="2021-03" db="EMBL/GenBank/DDBJ databases">
        <title>Whole genome sequence of Jiella sp. CQZ9-1.</title>
        <authorList>
            <person name="Tuo L."/>
        </authorList>
    </citation>
    <scope>NUCLEOTIDE SEQUENCE</scope>
    <source>
        <strain evidence="10">CQZ9-1</strain>
    </source>
</reference>
<keyword evidence="7" id="KW-0029">Amino-acid transport</keyword>
<accession>A0A939FV61</accession>
<evidence type="ECO:0000256" key="3">
    <source>
        <dbReference type="ARBA" id="ARBA00022448"/>
    </source>
</evidence>
<dbReference type="CDD" id="cd03262">
    <property type="entry name" value="ABC_HisP_GlnQ"/>
    <property type="match status" value="1"/>
</dbReference>
<protein>
    <submittedName>
        <fullName evidence="10">Amino acid ABC transporter ATP-binding protein</fullName>
    </submittedName>
</protein>
<evidence type="ECO:0000256" key="6">
    <source>
        <dbReference type="ARBA" id="ARBA00022840"/>
    </source>
</evidence>
<evidence type="ECO:0000256" key="7">
    <source>
        <dbReference type="ARBA" id="ARBA00022970"/>
    </source>
</evidence>
<dbReference type="EMBL" id="JAFMPP010000005">
    <property type="protein sequence ID" value="MBO0662543.1"/>
    <property type="molecule type" value="Genomic_DNA"/>
</dbReference>
<keyword evidence="3" id="KW-0813">Transport</keyword>
<dbReference type="RefSeq" id="WP_207257323.1">
    <property type="nucleotide sequence ID" value="NZ_JAFMPP010000005.1"/>
</dbReference>
<feature type="domain" description="ABC transporter" evidence="9">
    <location>
        <begin position="9"/>
        <end position="254"/>
    </location>
</feature>
<dbReference type="GO" id="GO:0005886">
    <property type="term" value="C:plasma membrane"/>
    <property type="evidence" value="ECO:0007669"/>
    <property type="project" value="UniProtKB-SubCell"/>
</dbReference>
<dbReference type="InterPro" id="IPR027417">
    <property type="entry name" value="P-loop_NTPase"/>
</dbReference>
<dbReference type="PROSITE" id="PS50893">
    <property type="entry name" value="ABC_TRANSPORTER_2"/>
    <property type="match status" value="1"/>
</dbReference>
<keyword evidence="4" id="KW-1003">Cell membrane</keyword>
<keyword evidence="6 10" id="KW-0067">ATP-binding</keyword>
<evidence type="ECO:0000259" key="9">
    <source>
        <dbReference type="PROSITE" id="PS50893"/>
    </source>
</evidence>
<evidence type="ECO:0000256" key="4">
    <source>
        <dbReference type="ARBA" id="ARBA00022475"/>
    </source>
</evidence>
<name>A0A939FV61_9HYPH</name>
<dbReference type="PROSITE" id="PS00211">
    <property type="entry name" value="ABC_TRANSPORTER_1"/>
    <property type="match status" value="1"/>
</dbReference>
<dbReference type="InterPro" id="IPR017871">
    <property type="entry name" value="ABC_transporter-like_CS"/>
</dbReference>
<keyword evidence="8" id="KW-0472">Membrane</keyword>
<dbReference type="AlphaFoldDB" id="A0A939FV61"/>
<dbReference type="SMART" id="SM00382">
    <property type="entry name" value="AAA"/>
    <property type="match status" value="1"/>
</dbReference>
<evidence type="ECO:0000256" key="1">
    <source>
        <dbReference type="ARBA" id="ARBA00004202"/>
    </source>
</evidence>
<dbReference type="InterPro" id="IPR003439">
    <property type="entry name" value="ABC_transporter-like_ATP-bd"/>
</dbReference>
<dbReference type="GO" id="GO:0016887">
    <property type="term" value="F:ATP hydrolysis activity"/>
    <property type="evidence" value="ECO:0007669"/>
    <property type="project" value="InterPro"/>
</dbReference>
<dbReference type="SUPFAM" id="SSF52540">
    <property type="entry name" value="P-loop containing nucleoside triphosphate hydrolases"/>
    <property type="match status" value="1"/>
</dbReference>
<dbReference type="InterPro" id="IPR030679">
    <property type="entry name" value="ABC_ATPase_HisP-typ"/>
</dbReference>
<dbReference type="GO" id="GO:0005524">
    <property type="term" value="F:ATP binding"/>
    <property type="evidence" value="ECO:0007669"/>
    <property type="project" value="UniProtKB-KW"/>
</dbReference>
<evidence type="ECO:0000313" key="10">
    <source>
        <dbReference type="EMBL" id="MBO0662543.1"/>
    </source>
</evidence>